<evidence type="ECO:0000313" key="12">
    <source>
        <dbReference type="Proteomes" id="UP000095746"/>
    </source>
</evidence>
<evidence type="ECO:0000256" key="8">
    <source>
        <dbReference type="PIRSR" id="PIRSR602481-2"/>
    </source>
</evidence>
<evidence type="ECO:0000313" key="10">
    <source>
        <dbReference type="EMBL" id="MSB19809.1"/>
    </source>
</evidence>
<reference evidence="9 12" key="1">
    <citation type="submission" date="2015-09" db="EMBL/GenBank/DDBJ databases">
        <authorList>
            <consortium name="Pathogen Informatics"/>
        </authorList>
    </citation>
    <scope>NUCLEOTIDE SEQUENCE [LARGE SCALE GENOMIC DNA]</scope>
    <source>
        <strain evidence="9 12">2789STDY5608854</strain>
    </source>
</reference>
<dbReference type="InterPro" id="IPR002481">
    <property type="entry name" value="FUR"/>
</dbReference>
<evidence type="ECO:0000313" key="13">
    <source>
        <dbReference type="Proteomes" id="UP000429811"/>
    </source>
</evidence>
<dbReference type="GO" id="GO:0003700">
    <property type="term" value="F:DNA-binding transcription factor activity"/>
    <property type="evidence" value="ECO:0007669"/>
    <property type="project" value="InterPro"/>
</dbReference>
<protein>
    <submittedName>
        <fullName evidence="9">Ferric uptake regulation protein</fullName>
    </submittedName>
    <submittedName>
        <fullName evidence="10">Transcriptional repressor</fullName>
    </submittedName>
</protein>
<evidence type="ECO:0000256" key="6">
    <source>
        <dbReference type="ARBA" id="ARBA00023163"/>
    </source>
</evidence>
<accession>A0A174H659</accession>
<dbReference type="Gene3D" id="3.30.1490.190">
    <property type="match status" value="1"/>
</dbReference>
<feature type="binding site" evidence="7">
    <location>
        <position position="153"/>
    </location>
    <ligand>
        <name>Zn(2+)</name>
        <dbReference type="ChEBI" id="CHEBI:29105"/>
    </ligand>
</feature>
<keyword evidence="4" id="KW-0805">Transcription regulation</keyword>
<dbReference type="PANTHER" id="PTHR33202:SF7">
    <property type="entry name" value="FERRIC UPTAKE REGULATION PROTEIN"/>
    <property type="match status" value="1"/>
</dbReference>
<dbReference type="GO" id="GO:0000976">
    <property type="term" value="F:transcription cis-regulatory region binding"/>
    <property type="evidence" value="ECO:0007669"/>
    <property type="project" value="TreeGrafter"/>
</dbReference>
<dbReference type="GO" id="GO:0008270">
    <property type="term" value="F:zinc ion binding"/>
    <property type="evidence" value="ECO:0007669"/>
    <property type="project" value="TreeGrafter"/>
</dbReference>
<dbReference type="SUPFAM" id="SSF46785">
    <property type="entry name" value="Winged helix' DNA-binding domain"/>
    <property type="match status" value="1"/>
</dbReference>
<dbReference type="RefSeq" id="WP_021631728.1">
    <property type="nucleotide sequence ID" value="NZ_AP031431.1"/>
</dbReference>
<comment type="cofactor">
    <cofactor evidence="7">
        <name>Zn(2+)</name>
        <dbReference type="ChEBI" id="CHEBI:29105"/>
    </cofactor>
    <text evidence="7">Binds 1 zinc ion per subunit.</text>
</comment>
<keyword evidence="7" id="KW-0479">Metal-binding</keyword>
<dbReference type="InterPro" id="IPR043135">
    <property type="entry name" value="Fur_C"/>
</dbReference>
<feature type="binding site" evidence="7">
    <location>
        <position position="156"/>
    </location>
    <ligand>
        <name>Zn(2+)</name>
        <dbReference type="ChEBI" id="CHEBI:29105"/>
    </ligand>
</feature>
<dbReference type="GO" id="GO:1900376">
    <property type="term" value="P:regulation of secondary metabolite biosynthetic process"/>
    <property type="evidence" value="ECO:0007669"/>
    <property type="project" value="TreeGrafter"/>
</dbReference>
<dbReference type="Pfam" id="PF01475">
    <property type="entry name" value="FUR"/>
    <property type="match status" value="1"/>
</dbReference>
<keyword evidence="5" id="KW-0238">DNA-binding</keyword>
<comment type="cofactor">
    <cofactor evidence="8">
        <name>Mn(2+)</name>
        <dbReference type="ChEBI" id="CHEBI:29035"/>
    </cofactor>
    <cofactor evidence="8">
        <name>Fe(2+)</name>
        <dbReference type="ChEBI" id="CHEBI:29033"/>
    </cofactor>
    <text evidence="8">Binds 1 Mn(2+) or Fe(2+) ion per subunit.</text>
</comment>
<feature type="binding site" evidence="8">
    <location>
        <position position="128"/>
    </location>
    <ligand>
        <name>Fe cation</name>
        <dbReference type="ChEBI" id="CHEBI:24875"/>
    </ligand>
</feature>
<feature type="binding site" evidence="7">
    <location>
        <position position="113"/>
    </location>
    <ligand>
        <name>Zn(2+)</name>
        <dbReference type="ChEBI" id="CHEBI:29105"/>
    </ligand>
</feature>
<dbReference type="CDD" id="cd07153">
    <property type="entry name" value="Fur_like"/>
    <property type="match status" value="1"/>
</dbReference>
<dbReference type="GO" id="GO:0045892">
    <property type="term" value="P:negative regulation of DNA-templated transcription"/>
    <property type="evidence" value="ECO:0007669"/>
    <property type="project" value="TreeGrafter"/>
</dbReference>
<keyword evidence="8" id="KW-0408">Iron</keyword>
<evidence type="ECO:0000256" key="7">
    <source>
        <dbReference type="PIRSR" id="PIRSR602481-1"/>
    </source>
</evidence>
<sequence>MMLTFFINSFYNMKNILNLKERGRSSVGRYHTKQQTLILEYLALKKDTAFTAESVWRGLLGVEEKVGRATVYRALDRLVEAGTILKIPSGDGNRALYRYMGEAALPSSGRMVCLDCGRAFPLECSHLEELTRHIQSDHQFEVDTRHTVLYGHCCDCGK</sequence>
<evidence type="ECO:0000313" key="11">
    <source>
        <dbReference type="EMBL" id="MSB50341.1"/>
    </source>
</evidence>
<dbReference type="Proteomes" id="UP000434475">
    <property type="component" value="Unassembled WGS sequence"/>
</dbReference>
<dbReference type="InterPro" id="IPR036390">
    <property type="entry name" value="WH_DNA-bd_sf"/>
</dbReference>
<keyword evidence="2" id="KW-0678">Repressor</keyword>
<evidence type="ECO:0000256" key="4">
    <source>
        <dbReference type="ARBA" id="ARBA00023015"/>
    </source>
</evidence>
<dbReference type="EMBL" id="CYZT01000144">
    <property type="protein sequence ID" value="CUO68887.1"/>
    <property type="molecule type" value="Genomic_DNA"/>
</dbReference>
<evidence type="ECO:0000256" key="3">
    <source>
        <dbReference type="ARBA" id="ARBA00022833"/>
    </source>
</evidence>
<dbReference type="Gene3D" id="1.10.10.10">
    <property type="entry name" value="Winged helix-like DNA-binding domain superfamily/Winged helix DNA-binding domain"/>
    <property type="match status" value="1"/>
</dbReference>
<dbReference type="EMBL" id="WKPO01000030">
    <property type="protein sequence ID" value="MSB50341.1"/>
    <property type="molecule type" value="Genomic_DNA"/>
</dbReference>
<gene>
    <name evidence="9" type="primary">fur</name>
    <name evidence="9" type="ORF">ERS852411_01978</name>
    <name evidence="11" type="ORF">GKE90_16860</name>
    <name evidence="10" type="ORF">GKE97_09780</name>
</gene>
<evidence type="ECO:0000313" key="9">
    <source>
        <dbReference type="EMBL" id="CUO68887.1"/>
    </source>
</evidence>
<dbReference type="Proteomes" id="UP000429811">
    <property type="component" value="Unassembled WGS sequence"/>
</dbReference>
<dbReference type="PANTHER" id="PTHR33202">
    <property type="entry name" value="ZINC UPTAKE REGULATION PROTEIN"/>
    <property type="match status" value="1"/>
</dbReference>
<keyword evidence="6" id="KW-0804">Transcription</keyword>
<dbReference type="Proteomes" id="UP000095746">
    <property type="component" value="Unassembled WGS sequence"/>
</dbReference>
<dbReference type="InterPro" id="IPR036388">
    <property type="entry name" value="WH-like_DNA-bd_sf"/>
</dbReference>
<dbReference type="AlphaFoldDB" id="A0A174H659"/>
<keyword evidence="3 7" id="KW-0862">Zinc</keyword>
<feature type="binding site" evidence="7">
    <location>
        <position position="116"/>
    </location>
    <ligand>
        <name>Zn(2+)</name>
        <dbReference type="ChEBI" id="CHEBI:29105"/>
    </ligand>
</feature>
<evidence type="ECO:0000256" key="1">
    <source>
        <dbReference type="ARBA" id="ARBA00007957"/>
    </source>
</evidence>
<evidence type="ECO:0000313" key="14">
    <source>
        <dbReference type="Proteomes" id="UP000434475"/>
    </source>
</evidence>
<dbReference type="EMBL" id="WKPR01000008">
    <property type="protein sequence ID" value="MSB19809.1"/>
    <property type="molecule type" value="Genomic_DNA"/>
</dbReference>
<name>A0A174H659_FLAPL</name>
<comment type="similarity">
    <text evidence="1">Belongs to the Fur family.</text>
</comment>
<proteinExistence type="inferred from homology"/>
<reference evidence="13 14" key="2">
    <citation type="journal article" date="2019" name="Nat. Med.">
        <title>A library of human gut bacterial isolates paired with longitudinal multiomics data enables mechanistic microbiome research.</title>
        <authorList>
            <person name="Poyet M."/>
            <person name="Groussin M."/>
            <person name="Gibbons S.M."/>
            <person name="Avila-Pacheco J."/>
            <person name="Jiang X."/>
            <person name="Kearney S.M."/>
            <person name="Perrotta A.R."/>
            <person name="Berdy B."/>
            <person name="Zhao S."/>
            <person name="Lieberman T.D."/>
            <person name="Swanson P.K."/>
            <person name="Smith M."/>
            <person name="Roesemann S."/>
            <person name="Alexander J.E."/>
            <person name="Rich S.A."/>
            <person name="Livny J."/>
            <person name="Vlamakis H."/>
            <person name="Clish C."/>
            <person name="Bullock K."/>
            <person name="Deik A."/>
            <person name="Scott J."/>
            <person name="Pierce K.A."/>
            <person name="Xavier R.J."/>
            <person name="Alm E.J."/>
        </authorList>
    </citation>
    <scope>NUCLEOTIDE SEQUENCE [LARGE SCALE GENOMIC DNA]</scope>
    <source>
        <strain evidence="10 14">BIOML-A2</strain>
        <strain evidence="11 13">BIOML-A5</strain>
    </source>
</reference>
<evidence type="ECO:0000256" key="5">
    <source>
        <dbReference type="ARBA" id="ARBA00023125"/>
    </source>
</evidence>
<organism evidence="9 12">
    <name type="scientific">Flavonifractor plautii</name>
    <name type="common">Fusobacterium plautii</name>
    <dbReference type="NCBI Taxonomy" id="292800"/>
    <lineage>
        <taxon>Bacteria</taxon>
        <taxon>Bacillati</taxon>
        <taxon>Bacillota</taxon>
        <taxon>Clostridia</taxon>
        <taxon>Eubacteriales</taxon>
        <taxon>Oscillospiraceae</taxon>
        <taxon>Flavonifractor</taxon>
    </lineage>
</organism>
<evidence type="ECO:0000256" key="2">
    <source>
        <dbReference type="ARBA" id="ARBA00022491"/>
    </source>
</evidence>